<keyword evidence="2" id="KW-0328">Glycosyltransferase</keyword>
<evidence type="ECO:0000256" key="6">
    <source>
        <dbReference type="ARBA" id="ARBA00022984"/>
    </source>
</evidence>
<feature type="transmembrane region" description="Helical" evidence="17">
    <location>
        <begin position="68"/>
        <end position="85"/>
    </location>
</feature>
<comment type="function">
    <text evidence="16">Peptidoglycan polymerase that is essential for cell division.</text>
</comment>
<feature type="transmembrane region" description="Helical" evidence="17">
    <location>
        <begin position="367"/>
        <end position="390"/>
    </location>
</feature>
<evidence type="ECO:0000256" key="10">
    <source>
        <dbReference type="ARBA" id="ARBA00033270"/>
    </source>
</evidence>
<dbReference type="Pfam" id="PF01098">
    <property type="entry name" value="FTSW_RODA_SPOVE"/>
    <property type="match status" value="1"/>
</dbReference>
<dbReference type="InterPro" id="IPR018365">
    <property type="entry name" value="Cell_cycle_FtsW-rel_CS"/>
</dbReference>
<keyword evidence="4 17" id="KW-0812">Transmembrane</keyword>
<dbReference type="PANTHER" id="PTHR30474:SF2">
    <property type="entry name" value="PEPTIDOGLYCAN GLYCOSYLTRANSFERASE FTSW-RELATED"/>
    <property type="match status" value="1"/>
</dbReference>
<feature type="transmembrane region" description="Helical" evidence="17">
    <location>
        <begin position="334"/>
        <end position="361"/>
    </location>
</feature>
<keyword evidence="18" id="KW-0132">Cell division</keyword>
<dbReference type="Proteomes" id="UP000051883">
    <property type="component" value="Unassembled WGS sequence"/>
</dbReference>
<feature type="transmembrane region" description="Helical" evidence="17">
    <location>
        <begin position="157"/>
        <end position="178"/>
    </location>
</feature>
<dbReference type="GO" id="GO:0051301">
    <property type="term" value="P:cell division"/>
    <property type="evidence" value="ECO:0007669"/>
    <property type="project" value="UniProtKB-KW"/>
</dbReference>
<evidence type="ECO:0000256" key="2">
    <source>
        <dbReference type="ARBA" id="ARBA00022676"/>
    </source>
</evidence>
<evidence type="ECO:0000256" key="9">
    <source>
        <dbReference type="ARBA" id="ARBA00032370"/>
    </source>
</evidence>
<sequence>MAIINMKKISIRPVPFRAAWHNLRYWDYYLLIPYLLLCLTGIVMVYSASAGIEMQNGGSPRGYLIKQTLYAVLGCGCVFFFANLAMRYLRTRRFLKYSTFIMFGLLAIVLVVGRAVNGAKGWLSLGPINIQPAEFCKLYFILYLADRMARARQRGTHFLDSSAAVGPLMFAAIFLILILLQPDTGGFAINLAIIIVMLLACDFKWGYGIAIIVGGPTILYFLLEKAVESGLFHGGYRAQRFIAFMNPFGNASGSGSQLVNSYYAISNGGIFGVGLGNSIQKMGYLPEPNTDFIMSIASEELGLVGVSLILGLLLCLICRIILVGVRSRLLYQTLICYGTATFMMVETFFNIGGVLGLLPITGVTFPFISYGGSSMLVLSSAVGIVMNISIQQNKEQLQMGQPFLSAEGSGN</sequence>
<dbReference type="EC" id="2.4.99.28" evidence="14"/>
<evidence type="ECO:0000313" key="19">
    <source>
        <dbReference type="Proteomes" id="UP000051883"/>
    </source>
</evidence>
<keyword evidence="7 17" id="KW-1133">Transmembrane helix</keyword>
<evidence type="ECO:0000256" key="4">
    <source>
        <dbReference type="ARBA" id="ARBA00022692"/>
    </source>
</evidence>
<evidence type="ECO:0000313" key="18">
    <source>
        <dbReference type="EMBL" id="KRK60560.1"/>
    </source>
</evidence>
<evidence type="ECO:0000256" key="14">
    <source>
        <dbReference type="ARBA" id="ARBA00044770"/>
    </source>
</evidence>
<keyword evidence="18" id="KW-0131">Cell cycle</keyword>
<keyword evidence="6" id="KW-0573">Peptidoglycan synthesis</keyword>
<reference evidence="18 19" key="1">
    <citation type="journal article" date="2015" name="Genome Announc.">
        <title>Expanding the biotechnology potential of lactobacilli through comparative genomics of 213 strains and associated genera.</title>
        <authorList>
            <person name="Sun Z."/>
            <person name="Harris H.M."/>
            <person name="McCann A."/>
            <person name="Guo C."/>
            <person name="Argimon S."/>
            <person name="Zhang W."/>
            <person name="Yang X."/>
            <person name="Jeffery I.B."/>
            <person name="Cooney J.C."/>
            <person name="Kagawa T.F."/>
            <person name="Liu W."/>
            <person name="Song Y."/>
            <person name="Salvetti E."/>
            <person name="Wrobel A."/>
            <person name="Rasinkangas P."/>
            <person name="Parkhill J."/>
            <person name="Rea M.C."/>
            <person name="O'Sullivan O."/>
            <person name="Ritari J."/>
            <person name="Douillard F.P."/>
            <person name="Paul Ross R."/>
            <person name="Yang R."/>
            <person name="Briner A.E."/>
            <person name="Felis G.E."/>
            <person name="de Vos W.M."/>
            <person name="Barrangou R."/>
            <person name="Klaenhammer T.R."/>
            <person name="Caufield P.W."/>
            <person name="Cui Y."/>
            <person name="Zhang H."/>
            <person name="O'Toole P.W."/>
        </authorList>
    </citation>
    <scope>NUCLEOTIDE SEQUENCE [LARGE SCALE GENOMIC DNA]</scope>
    <source>
        <strain evidence="18 19">DSM 16041</strain>
    </source>
</reference>
<evidence type="ECO:0000256" key="8">
    <source>
        <dbReference type="ARBA" id="ARBA00023136"/>
    </source>
</evidence>
<evidence type="ECO:0000256" key="11">
    <source>
        <dbReference type="ARBA" id="ARBA00038053"/>
    </source>
</evidence>
<feature type="transmembrane region" description="Helical" evidence="17">
    <location>
        <begin position="184"/>
        <end position="200"/>
    </location>
</feature>
<comment type="catalytic activity">
    <reaction evidence="15">
        <text>[GlcNAc-(1-&gt;4)-Mur2Ac(oyl-L-Ala-gamma-D-Glu-L-Lys-D-Ala-D-Ala)](n)-di-trans,octa-cis-undecaprenyl diphosphate + beta-D-GlcNAc-(1-&gt;4)-Mur2Ac(oyl-L-Ala-gamma-D-Glu-L-Lys-D-Ala-D-Ala)-di-trans,octa-cis-undecaprenyl diphosphate = [GlcNAc-(1-&gt;4)-Mur2Ac(oyl-L-Ala-gamma-D-Glu-L-Lys-D-Ala-D-Ala)](n+1)-di-trans,octa-cis-undecaprenyl diphosphate + di-trans,octa-cis-undecaprenyl diphosphate + H(+)</text>
        <dbReference type="Rhea" id="RHEA:23708"/>
        <dbReference type="Rhea" id="RHEA-COMP:9602"/>
        <dbReference type="Rhea" id="RHEA-COMP:9603"/>
        <dbReference type="ChEBI" id="CHEBI:15378"/>
        <dbReference type="ChEBI" id="CHEBI:58405"/>
        <dbReference type="ChEBI" id="CHEBI:60033"/>
        <dbReference type="ChEBI" id="CHEBI:78435"/>
        <dbReference type="EC" id="2.4.99.28"/>
    </reaction>
</comment>
<feature type="transmembrane region" description="Helical" evidence="17">
    <location>
        <begin position="97"/>
        <end position="116"/>
    </location>
</feature>
<evidence type="ECO:0000256" key="15">
    <source>
        <dbReference type="ARBA" id="ARBA00049902"/>
    </source>
</evidence>
<evidence type="ECO:0000256" key="17">
    <source>
        <dbReference type="SAM" id="Phobius"/>
    </source>
</evidence>
<evidence type="ECO:0000256" key="12">
    <source>
        <dbReference type="ARBA" id="ARBA00041185"/>
    </source>
</evidence>
<organism evidence="18 19">
    <name type="scientific">Limosilactobacillus antri DSM 16041</name>
    <dbReference type="NCBI Taxonomy" id="525309"/>
    <lineage>
        <taxon>Bacteria</taxon>
        <taxon>Bacillati</taxon>
        <taxon>Bacillota</taxon>
        <taxon>Bacilli</taxon>
        <taxon>Lactobacillales</taxon>
        <taxon>Lactobacillaceae</taxon>
        <taxon>Limosilactobacillus</taxon>
    </lineage>
</organism>
<comment type="caution">
    <text evidence="18">The sequence shown here is derived from an EMBL/GenBank/DDBJ whole genome shotgun (WGS) entry which is preliminary data.</text>
</comment>
<name>A0ABR5P263_9LACO</name>
<protein>
    <recommendedName>
        <fullName evidence="12">Probable peptidoglycan glycosyltransferase FtsW</fullName>
        <ecNumber evidence="14">2.4.99.28</ecNumber>
    </recommendedName>
    <alternativeName>
        <fullName evidence="13">Cell division protein FtsW</fullName>
    </alternativeName>
    <alternativeName>
        <fullName evidence="10">Cell wall polymerase</fullName>
    </alternativeName>
    <alternativeName>
        <fullName evidence="9">Peptidoglycan polymerase</fullName>
    </alternativeName>
</protein>
<keyword evidence="19" id="KW-1185">Reference proteome</keyword>
<dbReference type="PANTHER" id="PTHR30474">
    <property type="entry name" value="CELL CYCLE PROTEIN"/>
    <property type="match status" value="1"/>
</dbReference>
<keyword evidence="8 17" id="KW-0472">Membrane</keyword>
<evidence type="ECO:0000256" key="1">
    <source>
        <dbReference type="ARBA" id="ARBA00004141"/>
    </source>
</evidence>
<evidence type="ECO:0000256" key="13">
    <source>
        <dbReference type="ARBA" id="ARBA00041418"/>
    </source>
</evidence>
<dbReference type="InterPro" id="IPR001182">
    <property type="entry name" value="FtsW/RodA"/>
</dbReference>
<comment type="subcellular location">
    <subcellularLocation>
        <location evidence="1">Membrane</location>
        <topology evidence="1">Multi-pass membrane protein</topology>
    </subcellularLocation>
</comment>
<feature type="transmembrane region" description="Helical" evidence="17">
    <location>
        <begin position="205"/>
        <end position="223"/>
    </location>
</feature>
<keyword evidence="5" id="KW-0133">Cell shape</keyword>
<dbReference type="PROSITE" id="PS00428">
    <property type="entry name" value="FTSW_RODA_SPOVE"/>
    <property type="match status" value="1"/>
</dbReference>
<keyword evidence="3" id="KW-0808">Transferase</keyword>
<evidence type="ECO:0000256" key="3">
    <source>
        <dbReference type="ARBA" id="ARBA00022679"/>
    </source>
</evidence>
<evidence type="ECO:0000256" key="16">
    <source>
        <dbReference type="ARBA" id="ARBA00049966"/>
    </source>
</evidence>
<gene>
    <name evidence="18" type="ORF">FC31_GL001173</name>
</gene>
<accession>A0ABR5P263</accession>
<feature type="transmembrane region" description="Helical" evidence="17">
    <location>
        <begin position="301"/>
        <end position="322"/>
    </location>
</feature>
<comment type="similarity">
    <text evidence="11">Belongs to the SEDS family. FtsW subfamily.</text>
</comment>
<proteinExistence type="inferred from homology"/>
<evidence type="ECO:0000256" key="7">
    <source>
        <dbReference type="ARBA" id="ARBA00022989"/>
    </source>
</evidence>
<evidence type="ECO:0000256" key="5">
    <source>
        <dbReference type="ARBA" id="ARBA00022960"/>
    </source>
</evidence>
<feature type="transmembrane region" description="Helical" evidence="17">
    <location>
        <begin position="128"/>
        <end position="145"/>
    </location>
</feature>
<feature type="transmembrane region" description="Helical" evidence="17">
    <location>
        <begin position="28"/>
        <end position="48"/>
    </location>
</feature>
<dbReference type="EMBL" id="AZDK01000003">
    <property type="protein sequence ID" value="KRK60560.1"/>
    <property type="molecule type" value="Genomic_DNA"/>
</dbReference>